<comment type="caution">
    <text evidence="1">The sequence shown here is derived from an EMBL/GenBank/DDBJ whole genome shotgun (WGS) entry which is preliminary data.</text>
</comment>
<protein>
    <submittedName>
        <fullName evidence="1">12537_t:CDS:1</fullName>
    </submittedName>
</protein>
<dbReference type="EMBL" id="CAJVPU010007946">
    <property type="protein sequence ID" value="CAG8578509.1"/>
    <property type="molecule type" value="Genomic_DNA"/>
</dbReference>
<organism evidence="1 2">
    <name type="scientific">Dentiscutata heterogama</name>
    <dbReference type="NCBI Taxonomy" id="1316150"/>
    <lineage>
        <taxon>Eukaryota</taxon>
        <taxon>Fungi</taxon>
        <taxon>Fungi incertae sedis</taxon>
        <taxon>Mucoromycota</taxon>
        <taxon>Glomeromycotina</taxon>
        <taxon>Glomeromycetes</taxon>
        <taxon>Diversisporales</taxon>
        <taxon>Gigasporaceae</taxon>
        <taxon>Dentiscutata</taxon>
    </lineage>
</organism>
<evidence type="ECO:0000313" key="2">
    <source>
        <dbReference type="Proteomes" id="UP000789702"/>
    </source>
</evidence>
<accession>A0ACA9M9C2</accession>
<keyword evidence="2" id="KW-1185">Reference proteome</keyword>
<evidence type="ECO:0000313" key="1">
    <source>
        <dbReference type="EMBL" id="CAG8578509.1"/>
    </source>
</evidence>
<sequence length="487" mass="54520">MAPNSFIIPDFSDIFEELPSKQQTVLSSTMPQVEMHGPIIVRPLPDIQTFINTFFQYTIPTTSYYIVLSNGGDTSRLIFSASFVPTNAEKWVKFDDKLRKLSGTPPNDAAPNTTIHLHILDPGYGSTNTTMHILVSNCEGGMCINYMPPKILAVITVLSVAFGICVLSVFGFILFKKWKKRTKKITLRKQPNFLSVTPKHRGQDNDGIVEMSQSYPLNEPNDSRLYRRDRCDVCDRILPHEELDQAHYNKSTLFSDGAMDQFPLKDSNSGTYNLKNAAFSDSFGLGISLPGTSKLNDSELQTPNQIDIGSYTPAVPPLKFIKRTTSSIYSVSSATASCDNITQTVSSTGVKNELNVKLTKSDMPILYAKLGGLFQYSVKNLINSSAHHKRRLFIKAVTEPNNSLLPEWLHFNTADANFWGIPYKNDIGKTIIKVLQRVYDIRSQEENKGIICNNDLGYNSHEVDSIESSFQVVEKFMLVVVENDIDI</sequence>
<reference evidence="1" key="1">
    <citation type="submission" date="2021-06" db="EMBL/GenBank/DDBJ databases">
        <authorList>
            <person name="Kallberg Y."/>
            <person name="Tangrot J."/>
            <person name="Rosling A."/>
        </authorList>
    </citation>
    <scope>NUCLEOTIDE SEQUENCE</scope>
    <source>
        <strain evidence="1">IL203A</strain>
    </source>
</reference>
<gene>
    <name evidence="1" type="ORF">DHETER_LOCUS6366</name>
</gene>
<proteinExistence type="predicted"/>
<dbReference type="Proteomes" id="UP000789702">
    <property type="component" value="Unassembled WGS sequence"/>
</dbReference>
<name>A0ACA9M9C2_9GLOM</name>